<dbReference type="SUPFAM" id="SSF64268">
    <property type="entry name" value="PX domain"/>
    <property type="match status" value="1"/>
</dbReference>
<dbReference type="InterPro" id="IPR036871">
    <property type="entry name" value="PX_dom_sf"/>
</dbReference>
<proteinExistence type="predicted"/>
<feature type="region of interest" description="Disordered" evidence="1">
    <location>
        <begin position="183"/>
        <end position="209"/>
    </location>
</feature>
<dbReference type="EMBL" id="CAADRA010000046">
    <property type="protein sequence ID" value="VFT77989.1"/>
    <property type="molecule type" value="Genomic_DNA"/>
</dbReference>
<sequence length="256" mass="29203">MDKKQSLFLGGRALSSSSSATTTSRHVDSFTEFLRKHHQQQDEASTTPFDVIHPGDAEYSEYMAAWLVTTCSIDNVVRYAVEVNLGKMRWTVHRRYSEFRDLRQTMLKHMGKRAGCSLCTATLRGMELLQFPPKTKPLYYISHKHHHAVDLSKRQAMLEQFVMALVGLIQMLRQHQLLIPHDGHHHRRRHHQPPVSAAKTPPTASAAAAATTPCDVTDLLRLIEEFFDLDFSRYTHFLAERGVLHHTESIVRQAAA</sequence>
<reference evidence="3" key="2">
    <citation type="submission" date="2019-06" db="EMBL/GenBank/DDBJ databases">
        <title>Genomics analysis of Aphanomyces spp. identifies a new class of oomycete effector associated with host adaptation.</title>
        <authorList>
            <person name="Gaulin E."/>
        </authorList>
    </citation>
    <scope>NUCLEOTIDE SEQUENCE</scope>
    <source>
        <strain evidence="3">CBS 578.67</strain>
    </source>
</reference>
<feature type="compositionally biased region" description="Basic residues" evidence="1">
    <location>
        <begin position="183"/>
        <end position="192"/>
    </location>
</feature>
<organism evidence="4 5">
    <name type="scientific">Aphanomyces stellatus</name>
    <dbReference type="NCBI Taxonomy" id="120398"/>
    <lineage>
        <taxon>Eukaryota</taxon>
        <taxon>Sar</taxon>
        <taxon>Stramenopiles</taxon>
        <taxon>Oomycota</taxon>
        <taxon>Saprolegniomycetes</taxon>
        <taxon>Saprolegniales</taxon>
        <taxon>Verrucalvaceae</taxon>
        <taxon>Aphanomyces</taxon>
    </lineage>
</organism>
<dbReference type="EMBL" id="VJMH01000046">
    <property type="protein sequence ID" value="KAF0719820.1"/>
    <property type="molecule type" value="Genomic_DNA"/>
</dbReference>
<dbReference type="CDD" id="cd06093">
    <property type="entry name" value="PX_domain"/>
    <property type="match status" value="1"/>
</dbReference>
<gene>
    <name evidence="4" type="primary">Aste57867_765</name>
    <name evidence="3" type="ORF">As57867_000764</name>
    <name evidence="4" type="ORF">ASTE57867_765</name>
</gene>
<dbReference type="AlphaFoldDB" id="A0A485K3E7"/>
<protein>
    <submittedName>
        <fullName evidence="4">Aste57867_765 protein</fullName>
    </submittedName>
</protein>
<dbReference type="Pfam" id="PF00787">
    <property type="entry name" value="PX"/>
    <property type="match status" value="1"/>
</dbReference>
<dbReference type="InterPro" id="IPR001683">
    <property type="entry name" value="PX_dom"/>
</dbReference>
<evidence type="ECO:0000259" key="2">
    <source>
        <dbReference type="PROSITE" id="PS50195"/>
    </source>
</evidence>
<evidence type="ECO:0000313" key="3">
    <source>
        <dbReference type="EMBL" id="KAF0719820.1"/>
    </source>
</evidence>
<evidence type="ECO:0000256" key="1">
    <source>
        <dbReference type="SAM" id="MobiDB-lite"/>
    </source>
</evidence>
<name>A0A485K3E7_9STRA</name>
<evidence type="ECO:0000313" key="5">
    <source>
        <dbReference type="Proteomes" id="UP000332933"/>
    </source>
</evidence>
<dbReference type="OrthoDB" id="430293at2759"/>
<accession>A0A485K3E7</accession>
<dbReference type="GO" id="GO:0035091">
    <property type="term" value="F:phosphatidylinositol binding"/>
    <property type="evidence" value="ECO:0007669"/>
    <property type="project" value="InterPro"/>
</dbReference>
<feature type="domain" description="PX" evidence="2">
    <location>
        <begin position="57"/>
        <end position="188"/>
    </location>
</feature>
<feature type="compositionally biased region" description="Low complexity" evidence="1">
    <location>
        <begin position="193"/>
        <end position="209"/>
    </location>
</feature>
<dbReference type="PROSITE" id="PS50195">
    <property type="entry name" value="PX"/>
    <property type="match status" value="1"/>
</dbReference>
<dbReference type="Proteomes" id="UP000332933">
    <property type="component" value="Unassembled WGS sequence"/>
</dbReference>
<reference evidence="4 5" key="1">
    <citation type="submission" date="2019-03" db="EMBL/GenBank/DDBJ databases">
        <authorList>
            <person name="Gaulin E."/>
            <person name="Dumas B."/>
        </authorList>
    </citation>
    <scope>NUCLEOTIDE SEQUENCE [LARGE SCALE GENOMIC DNA]</scope>
    <source>
        <strain evidence="4">CBS 568.67</strain>
    </source>
</reference>
<dbReference type="Gene3D" id="3.30.1520.10">
    <property type="entry name" value="Phox-like domain"/>
    <property type="match status" value="1"/>
</dbReference>
<keyword evidence="5" id="KW-1185">Reference proteome</keyword>
<evidence type="ECO:0000313" key="4">
    <source>
        <dbReference type="EMBL" id="VFT77989.1"/>
    </source>
</evidence>